<keyword evidence="1" id="KW-1133">Transmembrane helix</keyword>
<feature type="transmembrane region" description="Helical" evidence="1">
    <location>
        <begin position="20"/>
        <end position="43"/>
    </location>
</feature>
<keyword evidence="3" id="KW-1185">Reference proteome</keyword>
<dbReference type="EMBL" id="JBEDNY010000001">
    <property type="protein sequence ID" value="MEZ3162984.1"/>
    <property type="molecule type" value="Genomic_DNA"/>
</dbReference>
<comment type="caution">
    <text evidence="2">The sequence shown here is derived from an EMBL/GenBank/DDBJ whole genome shotgun (WGS) entry which is preliminary data.</text>
</comment>
<name>A0ABD5M333_9EURY</name>
<protein>
    <submittedName>
        <fullName evidence="2">Uncharacterized protein</fullName>
    </submittedName>
</protein>
<dbReference type="Proteomes" id="UP001567572">
    <property type="component" value="Unassembled WGS sequence"/>
</dbReference>
<dbReference type="RefSeq" id="WP_371160131.1">
    <property type="nucleotide sequence ID" value="NZ_JBEDNX010000001.1"/>
</dbReference>
<proteinExistence type="predicted"/>
<gene>
    <name evidence="2" type="ORF">ABNG04_03665</name>
</gene>
<organism evidence="2 3">
    <name type="scientific">Halorubrum miltondacostae</name>
    <dbReference type="NCBI Taxonomy" id="3076378"/>
    <lineage>
        <taxon>Archaea</taxon>
        <taxon>Methanobacteriati</taxon>
        <taxon>Methanobacteriota</taxon>
        <taxon>Stenosarchaea group</taxon>
        <taxon>Halobacteria</taxon>
        <taxon>Halobacteriales</taxon>
        <taxon>Haloferacaceae</taxon>
        <taxon>Halorubrum</taxon>
    </lineage>
</organism>
<sequence length="44" mass="4614">MRNLEDFVVDENEEVLAPAVVISTIALLAVFVAGVLVFAVGLVA</sequence>
<reference evidence="2 3" key="1">
    <citation type="submission" date="2024-06" db="EMBL/GenBank/DDBJ databases">
        <title>Halorubrum miltondacostae sp. nov., a potential PHA producer isolated from an inland solar saltern in Rio Maior, Portugal.</title>
        <authorList>
            <person name="Albuquerque L."/>
            <person name="Viver T."/>
            <person name="Barroso C."/>
            <person name="Claudino R."/>
            <person name="Galvan M."/>
            <person name="Simoes G."/>
            <person name="Lobo Da Cunha A."/>
            <person name="Egas C."/>
        </authorList>
    </citation>
    <scope>NUCLEOTIDE SEQUENCE [LARGE SCALE GENOMIC DNA]</scope>
    <source>
        <strain evidence="2 3">RMP-11</strain>
    </source>
</reference>
<evidence type="ECO:0000313" key="3">
    <source>
        <dbReference type="Proteomes" id="UP001567572"/>
    </source>
</evidence>
<keyword evidence="1" id="KW-0812">Transmembrane</keyword>
<evidence type="ECO:0000313" key="2">
    <source>
        <dbReference type="EMBL" id="MEZ3162984.1"/>
    </source>
</evidence>
<evidence type="ECO:0000256" key="1">
    <source>
        <dbReference type="SAM" id="Phobius"/>
    </source>
</evidence>
<keyword evidence="1" id="KW-0472">Membrane</keyword>
<dbReference type="AlphaFoldDB" id="A0ABD5M333"/>
<accession>A0ABD5M333</accession>